<protein>
    <recommendedName>
        <fullName evidence="5">DUF2892 domain-containing protein</fullName>
    </recommendedName>
</protein>
<sequence length="92" mass="9188">MPAHDNKRSATNLAPMERVISIAGGALLIRKGLAIGGLLGLTDIAAGALGIFRGVTGICPAKRRMAARGGAWQGRSAETPAAAAAPVGTVID</sequence>
<dbReference type="AlphaFoldDB" id="A0A1I1T593"/>
<gene>
    <name evidence="3" type="ORF">SAMN05216372_102222</name>
</gene>
<evidence type="ECO:0000256" key="2">
    <source>
        <dbReference type="SAM" id="Phobius"/>
    </source>
</evidence>
<proteinExistence type="predicted"/>
<feature type="region of interest" description="Disordered" evidence="1">
    <location>
        <begin position="71"/>
        <end position="92"/>
    </location>
</feature>
<name>A0A1I1T593_PSEOC</name>
<evidence type="ECO:0000256" key="1">
    <source>
        <dbReference type="SAM" id="MobiDB-lite"/>
    </source>
</evidence>
<dbReference type="RefSeq" id="WP_093501637.1">
    <property type="nucleotide sequence ID" value="NZ_BSSG01000002.1"/>
</dbReference>
<reference evidence="4" key="1">
    <citation type="submission" date="2016-10" db="EMBL/GenBank/DDBJ databases">
        <authorList>
            <person name="Varghese N."/>
            <person name="Submissions S."/>
        </authorList>
    </citation>
    <scope>NUCLEOTIDE SEQUENCE [LARGE SCALE GENOMIC DNA]</scope>
    <source>
        <strain evidence="4">JCM 2783</strain>
    </source>
</reference>
<accession>A0A1I1T593</accession>
<keyword evidence="2" id="KW-1133">Transmembrane helix</keyword>
<keyword evidence="2" id="KW-0812">Transmembrane</keyword>
<dbReference type="EMBL" id="FOMO01000002">
    <property type="protein sequence ID" value="SFD52278.1"/>
    <property type="molecule type" value="Genomic_DNA"/>
</dbReference>
<evidence type="ECO:0000313" key="3">
    <source>
        <dbReference type="EMBL" id="SFD52278.1"/>
    </source>
</evidence>
<feature type="transmembrane region" description="Helical" evidence="2">
    <location>
        <begin position="33"/>
        <end position="55"/>
    </location>
</feature>
<evidence type="ECO:0008006" key="5">
    <source>
        <dbReference type="Google" id="ProtNLM"/>
    </source>
</evidence>
<dbReference type="Proteomes" id="UP000243950">
    <property type="component" value="Unassembled WGS sequence"/>
</dbReference>
<organism evidence="3 4">
    <name type="scientific">Pseudomonas straminea</name>
    <dbReference type="NCBI Taxonomy" id="47882"/>
    <lineage>
        <taxon>Bacteria</taxon>
        <taxon>Pseudomonadati</taxon>
        <taxon>Pseudomonadota</taxon>
        <taxon>Gammaproteobacteria</taxon>
        <taxon>Pseudomonadales</taxon>
        <taxon>Pseudomonadaceae</taxon>
        <taxon>Phytopseudomonas</taxon>
    </lineage>
</organism>
<keyword evidence="2" id="KW-0472">Membrane</keyword>
<keyword evidence="4" id="KW-1185">Reference proteome</keyword>
<evidence type="ECO:0000313" key="4">
    <source>
        <dbReference type="Proteomes" id="UP000243950"/>
    </source>
</evidence>